<dbReference type="GeneID" id="71984471"/>
<name>A0A9Q8LGJ0_PASFU</name>
<accession>A0A9Q8LGJ0</accession>
<protein>
    <submittedName>
        <fullName evidence="1">Uncharacterized protein</fullName>
    </submittedName>
</protein>
<evidence type="ECO:0000313" key="1">
    <source>
        <dbReference type="EMBL" id="UJO16992.1"/>
    </source>
</evidence>
<dbReference type="OrthoDB" id="3624320at2759"/>
<proteinExistence type="predicted"/>
<dbReference type="RefSeq" id="XP_047761358.1">
    <property type="nucleotide sequence ID" value="XM_047903741.1"/>
</dbReference>
<evidence type="ECO:0000313" key="2">
    <source>
        <dbReference type="Proteomes" id="UP000756132"/>
    </source>
</evidence>
<gene>
    <name evidence="1" type="ORF">CLAFUR5_04593</name>
</gene>
<dbReference type="EMBL" id="CP090166">
    <property type="protein sequence ID" value="UJO16992.1"/>
    <property type="molecule type" value="Genomic_DNA"/>
</dbReference>
<organism evidence="1 2">
    <name type="scientific">Passalora fulva</name>
    <name type="common">Tomato leaf mold</name>
    <name type="synonym">Cladosporium fulvum</name>
    <dbReference type="NCBI Taxonomy" id="5499"/>
    <lineage>
        <taxon>Eukaryota</taxon>
        <taxon>Fungi</taxon>
        <taxon>Dikarya</taxon>
        <taxon>Ascomycota</taxon>
        <taxon>Pezizomycotina</taxon>
        <taxon>Dothideomycetes</taxon>
        <taxon>Dothideomycetidae</taxon>
        <taxon>Mycosphaerellales</taxon>
        <taxon>Mycosphaerellaceae</taxon>
        <taxon>Fulvia</taxon>
    </lineage>
</organism>
<reference evidence="1" key="1">
    <citation type="submission" date="2021-12" db="EMBL/GenBank/DDBJ databases">
        <authorList>
            <person name="Zaccaron A."/>
            <person name="Stergiopoulos I."/>
        </authorList>
    </citation>
    <scope>NUCLEOTIDE SEQUENCE</scope>
    <source>
        <strain evidence="1">Race5_Kim</strain>
    </source>
</reference>
<keyword evidence="2" id="KW-1185">Reference proteome</keyword>
<dbReference type="AlphaFoldDB" id="A0A9Q8LGJ0"/>
<dbReference type="KEGG" id="ffu:CLAFUR5_04593"/>
<sequence length="118" mass="13497">MADSGSSSTGRRTVTKSQFFAQLSLDEESDEHRRIFVYMQQEASAGCRRLLAPGRHDSADHVDEIGFRQEVLQIYQAARPETRRLYDLGVVTGPDGIANDNWVVRWILWQTMHQPNGY</sequence>
<reference evidence="1" key="2">
    <citation type="journal article" date="2022" name="Microb. Genom.">
        <title>A chromosome-scale genome assembly of the tomato pathogen Cladosporium fulvum reveals a compartmentalized genome architecture and the presence of a dispensable chromosome.</title>
        <authorList>
            <person name="Zaccaron A.Z."/>
            <person name="Chen L.H."/>
            <person name="Samaras A."/>
            <person name="Stergiopoulos I."/>
        </authorList>
    </citation>
    <scope>NUCLEOTIDE SEQUENCE</scope>
    <source>
        <strain evidence="1">Race5_Kim</strain>
    </source>
</reference>
<dbReference type="Proteomes" id="UP000756132">
    <property type="component" value="Chromosome 4"/>
</dbReference>